<evidence type="ECO:0000313" key="1">
    <source>
        <dbReference type="EMBL" id="SBW01401.1"/>
    </source>
</evidence>
<dbReference type="AlphaFoldDB" id="A0A212JPS2"/>
<sequence length="96" mass="10316">MSDAMMDKVEELLHSVSNDITKMHQQHLDDNETFLAALDDVAANVLGLQSIVAALVKTYPIDANAAKAWLKANMDPDGQGTEKADAVVDHLLGIEG</sequence>
<accession>A0A212JPS2</accession>
<dbReference type="EMBL" id="FLUO01000001">
    <property type="protein sequence ID" value="SBW01401.1"/>
    <property type="molecule type" value="Genomic_DNA"/>
</dbReference>
<name>A0A212JPS2_9PROT</name>
<reference evidence="1" key="1">
    <citation type="submission" date="2016-04" db="EMBL/GenBank/DDBJ databases">
        <authorList>
            <person name="Evans L.H."/>
            <person name="Alamgir A."/>
            <person name="Owens N."/>
            <person name="Weber N.D."/>
            <person name="Virtaneva K."/>
            <person name="Barbian K."/>
            <person name="Babar A."/>
            <person name="Rosenke K."/>
        </authorList>
    </citation>
    <scope>NUCLEOTIDE SEQUENCE</scope>
    <source>
        <strain evidence="1">86</strain>
    </source>
</reference>
<gene>
    <name evidence="1" type="ORF">KL86APRO_11424</name>
</gene>
<protein>
    <submittedName>
        <fullName evidence="1">Uncharacterized protein</fullName>
    </submittedName>
</protein>
<organism evidence="1">
    <name type="scientific">uncultured Alphaproteobacteria bacterium</name>
    <dbReference type="NCBI Taxonomy" id="91750"/>
    <lineage>
        <taxon>Bacteria</taxon>
        <taxon>Pseudomonadati</taxon>
        <taxon>Pseudomonadota</taxon>
        <taxon>Alphaproteobacteria</taxon>
        <taxon>environmental samples</taxon>
    </lineage>
</organism>
<proteinExistence type="predicted"/>